<reference evidence="2 3" key="1">
    <citation type="journal article" date="2014" name="Int. J. Syst. Evol. Microbiol.">
        <title>Complete genome sequence of Corynebacterium casei LMG S-19264T (=DSM 44701T), isolated from a smear-ripened cheese.</title>
        <authorList>
            <consortium name="US DOE Joint Genome Institute (JGI-PGF)"/>
            <person name="Walter F."/>
            <person name="Albersmeier A."/>
            <person name="Kalinowski J."/>
            <person name="Ruckert C."/>
        </authorList>
    </citation>
    <scope>NUCLEOTIDE SEQUENCE [LARGE SCALE GENOMIC DNA]</scope>
    <source>
        <strain evidence="2 3">CGMCC 1.12925</strain>
    </source>
</reference>
<dbReference type="Pfam" id="PF00248">
    <property type="entry name" value="Aldo_ket_red"/>
    <property type="match status" value="1"/>
</dbReference>
<feature type="domain" description="NADP-dependent oxidoreductase" evidence="1">
    <location>
        <begin position="21"/>
        <end position="282"/>
    </location>
</feature>
<dbReference type="SUPFAM" id="SSF51430">
    <property type="entry name" value="NAD(P)-linked oxidoreductase"/>
    <property type="match status" value="1"/>
</dbReference>
<dbReference type="InterPro" id="IPR023210">
    <property type="entry name" value="NADP_OxRdtase_dom"/>
</dbReference>
<accession>A0A917E6H8</accession>
<dbReference type="PRINTS" id="PR00069">
    <property type="entry name" value="ALDKETRDTASE"/>
</dbReference>
<evidence type="ECO:0000259" key="1">
    <source>
        <dbReference type="Pfam" id="PF00248"/>
    </source>
</evidence>
<organism evidence="2 3">
    <name type="scientific">Psychroflexus salis</name>
    <dbReference type="NCBI Taxonomy" id="1526574"/>
    <lineage>
        <taxon>Bacteria</taxon>
        <taxon>Pseudomonadati</taxon>
        <taxon>Bacteroidota</taxon>
        <taxon>Flavobacteriia</taxon>
        <taxon>Flavobacteriales</taxon>
        <taxon>Flavobacteriaceae</taxon>
        <taxon>Psychroflexus</taxon>
    </lineage>
</organism>
<dbReference type="Proteomes" id="UP000599688">
    <property type="component" value="Unassembled WGS sequence"/>
</dbReference>
<dbReference type="AlphaFoldDB" id="A0A917E6H8"/>
<proteinExistence type="predicted"/>
<gene>
    <name evidence="2" type="ORF">GCM10010831_02350</name>
</gene>
<evidence type="ECO:0000313" key="2">
    <source>
        <dbReference type="EMBL" id="GGE04291.1"/>
    </source>
</evidence>
<dbReference type="GO" id="GO:0005829">
    <property type="term" value="C:cytosol"/>
    <property type="evidence" value="ECO:0007669"/>
    <property type="project" value="TreeGrafter"/>
</dbReference>
<dbReference type="EMBL" id="BMGL01000002">
    <property type="protein sequence ID" value="GGE04291.1"/>
    <property type="molecule type" value="Genomic_DNA"/>
</dbReference>
<protein>
    <submittedName>
        <fullName evidence="2">Oxidoreductase</fullName>
    </submittedName>
</protein>
<name>A0A917E6H8_9FLAO</name>
<keyword evidence="3" id="KW-1185">Reference proteome</keyword>
<dbReference type="InterPro" id="IPR036812">
    <property type="entry name" value="NAD(P)_OxRdtase_dom_sf"/>
</dbReference>
<dbReference type="Gene3D" id="3.20.20.100">
    <property type="entry name" value="NADP-dependent oxidoreductase domain"/>
    <property type="match status" value="1"/>
</dbReference>
<dbReference type="PANTHER" id="PTHR43364:SF1">
    <property type="entry name" value="OXIDOREDUCTASE YDHF"/>
    <property type="match status" value="1"/>
</dbReference>
<comment type="caution">
    <text evidence="2">The sequence shown here is derived from an EMBL/GenBank/DDBJ whole genome shotgun (WGS) entry which is preliminary data.</text>
</comment>
<dbReference type="PANTHER" id="PTHR43364">
    <property type="entry name" value="NADH-SPECIFIC METHYLGLYOXAL REDUCTASE-RELATED"/>
    <property type="match status" value="1"/>
</dbReference>
<evidence type="ECO:0000313" key="3">
    <source>
        <dbReference type="Proteomes" id="UP000599688"/>
    </source>
</evidence>
<dbReference type="GO" id="GO:0016491">
    <property type="term" value="F:oxidoreductase activity"/>
    <property type="evidence" value="ECO:0007669"/>
    <property type="project" value="InterPro"/>
</dbReference>
<dbReference type="InterPro" id="IPR050523">
    <property type="entry name" value="AKR_Detox_Biosynth"/>
</dbReference>
<sequence>MNELLAQQKMNKTKISTPIQGCMTWGKWGANFATKAYQQQIEVCLDLGVSTFDHADIYGGYTTEAEFGKALAEMNLQRDSFQLISKCGIQMENFRENATKHYQYDAAYILKSAEQSLQNLQTDYLDVFLLHRPSPLMQVTEIQKAVAQLLQQGKIKGFGVSNFNIQQMALLQKVVSIDYNQIQIALTYSDSLTNGLLDYMQTHQIQPMAWNPLGSYFKSITPKLQKSVQKMATKYKATEDQILLAWLHKHPSQIIPVMGTTNSNRVQSAKESTKIQLELQDWFVLWEAARGKQVD</sequence>
<dbReference type="InterPro" id="IPR020471">
    <property type="entry name" value="AKR"/>
</dbReference>